<proteinExistence type="predicted"/>
<keyword evidence="6" id="KW-1185">Reference proteome</keyword>
<dbReference type="Gene3D" id="1.10.10.60">
    <property type="entry name" value="Homeodomain-like"/>
    <property type="match status" value="1"/>
</dbReference>
<dbReference type="SMART" id="SM00342">
    <property type="entry name" value="HTH_ARAC"/>
    <property type="match status" value="1"/>
</dbReference>
<dbReference type="GO" id="GO:0043565">
    <property type="term" value="F:sequence-specific DNA binding"/>
    <property type="evidence" value="ECO:0007669"/>
    <property type="project" value="InterPro"/>
</dbReference>
<dbReference type="AlphaFoldDB" id="B7KJD4"/>
<keyword evidence="1" id="KW-0805">Transcription regulation</keyword>
<keyword evidence="2" id="KW-0238">DNA-binding</keyword>
<reference evidence="6" key="1">
    <citation type="journal article" date="2011" name="MBio">
        <title>Novel metabolic attributes of the genus Cyanothece, comprising a group of unicellular nitrogen-fixing Cyanobacteria.</title>
        <authorList>
            <person name="Bandyopadhyay A."/>
            <person name="Elvitigala T."/>
            <person name="Welsh E."/>
            <person name="Stockel J."/>
            <person name="Liberton M."/>
            <person name="Min H."/>
            <person name="Sherman L.A."/>
            <person name="Pakrasi H.B."/>
        </authorList>
    </citation>
    <scope>NUCLEOTIDE SEQUENCE [LARGE SCALE GENOMIC DNA]</scope>
    <source>
        <strain evidence="6">PCC 7424</strain>
    </source>
</reference>
<dbReference type="OrthoDB" id="7544370at2"/>
<dbReference type="InterPro" id="IPR050204">
    <property type="entry name" value="AraC_XylS_family_regulators"/>
</dbReference>
<dbReference type="PANTHER" id="PTHR46796">
    <property type="entry name" value="HTH-TYPE TRANSCRIPTIONAL ACTIVATOR RHAS-RELATED"/>
    <property type="match status" value="1"/>
</dbReference>
<dbReference type="InterPro" id="IPR018060">
    <property type="entry name" value="HTH_AraC"/>
</dbReference>
<evidence type="ECO:0000256" key="2">
    <source>
        <dbReference type="ARBA" id="ARBA00023125"/>
    </source>
</evidence>
<dbReference type="RefSeq" id="WP_015955810.1">
    <property type="nucleotide sequence ID" value="NC_011729.1"/>
</dbReference>
<keyword evidence="3" id="KW-0804">Transcription</keyword>
<evidence type="ECO:0000313" key="6">
    <source>
        <dbReference type="Proteomes" id="UP000002384"/>
    </source>
</evidence>
<gene>
    <name evidence="5" type="ordered locus">PCC7424_3837</name>
</gene>
<dbReference type="Proteomes" id="UP000002384">
    <property type="component" value="Chromosome"/>
</dbReference>
<evidence type="ECO:0000313" key="5">
    <source>
        <dbReference type="EMBL" id="ACK72218.1"/>
    </source>
</evidence>
<dbReference type="PROSITE" id="PS01124">
    <property type="entry name" value="HTH_ARAC_FAMILY_2"/>
    <property type="match status" value="1"/>
</dbReference>
<sequence length="319" mass="36605">MFETLIDSIECHDVDELTEAARHWTEEYLQLGTGSLKTLIDIAQLGGIQFVSQLSNLSLRACGQTPPKTISIGIPVNCEDHLVWYGRIIPPGQVALAYSCVENYLTFLGETKFLIISVDQETLLKEAEAMGRTEIISFLEGKYHLIYPDPVALAAIKNYLQDLWQLVKISPEQAIEIRMQNLIHRDFIPLFLNLFPCDKGQNPKVSFSKRYILVRKAEEFIKDNLHDPLTLQDLYEHLQVSERTLRYSFQDCLGVSPMTYLKKQRLNGVRRELKASYGTPVKINQIAARWGFWHMGQFSQDYKKLFGEFPSQTLGIFPK</sequence>
<dbReference type="GO" id="GO:0003700">
    <property type="term" value="F:DNA-binding transcription factor activity"/>
    <property type="evidence" value="ECO:0007669"/>
    <property type="project" value="InterPro"/>
</dbReference>
<dbReference type="STRING" id="65393.PCC7424_3837"/>
<dbReference type="EMBL" id="CP001291">
    <property type="protein sequence ID" value="ACK72218.1"/>
    <property type="molecule type" value="Genomic_DNA"/>
</dbReference>
<evidence type="ECO:0000259" key="4">
    <source>
        <dbReference type="PROSITE" id="PS01124"/>
    </source>
</evidence>
<dbReference type="KEGG" id="cyc:PCC7424_3837"/>
<name>B7KJD4_GLOC7</name>
<dbReference type="Pfam" id="PF12833">
    <property type="entry name" value="HTH_18"/>
    <property type="match status" value="1"/>
</dbReference>
<dbReference type="PANTHER" id="PTHR46796:SF12">
    <property type="entry name" value="HTH-TYPE DNA-BINDING TRANSCRIPTIONAL ACTIVATOR EUTR"/>
    <property type="match status" value="1"/>
</dbReference>
<dbReference type="SUPFAM" id="SSF46689">
    <property type="entry name" value="Homeodomain-like"/>
    <property type="match status" value="1"/>
</dbReference>
<dbReference type="InterPro" id="IPR009057">
    <property type="entry name" value="Homeodomain-like_sf"/>
</dbReference>
<evidence type="ECO:0000256" key="3">
    <source>
        <dbReference type="ARBA" id="ARBA00023163"/>
    </source>
</evidence>
<protein>
    <submittedName>
        <fullName evidence="5">Transcriptional regulator, AraC family</fullName>
    </submittedName>
</protein>
<evidence type="ECO:0000256" key="1">
    <source>
        <dbReference type="ARBA" id="ARBA00023015"/>
    </source>
</evidence>
<dbReference type="eggNOG" id="COG2207">
    <property type="taxonomic scope" value="Bacteria"/>
</dbReference>
<organism evidence="5 6">
    <name type="scientific">Gloeothece citriformis (strain PCC 7424)</name>
    <name type="common">Cyanothece sp. (strain PCC 7424)</name>
    <dbReference type="NCBI Taxonomy" id="65393"/>
    <lineage>
        <taxon>Bacteria</taxon>
        <taxon>Bacillati</taxon>
        <taxon>Cyanobacteriota</taxon>
        <taxon>Cyanophyceae</taxon>
        <taxon>Oscillatoriophycideae</taxon>
        <taxon>Chroococcales</taxon>
        <taxon>Aphanothecaceae</taxon>
        <taxon>Gloeothece</taxon>
        <taxon>Gloeothece citriformis</taxon>
    </lineage>
</organism>
<accession>B7KJD4</accession>
<dbReference type="HOGENOM" id="CLU_047930_2_0_3"/>
<feature type="domain" description="HTH araC/xylS-type" evidence="4">
    <location>
        <begin position="215"/>
        <end position="316"/>
    </location>
</feature>